<evidence type="ECO:0000256" key="4">
    <source>
        <dbReference type="ARBA" id="ARBA00022670"/>
    </source>
</evidence>
<protein>
    <submittedName>
        <fullName evidence="12">Neprilysin-1</fullName>
    </submittedName>
</protein>
<evidence type="ECO:0000313" key="12">
    <source>
        <dbReference type="RefSeq" id="XP_030370944.1"/>
    </source>
</evidence>
<sequence>MREAKSAEMLNYMNREAAPCDDYFEHACGKWAKINPAKEVLSDRFDALERGYQRRARRLLEQPKMSTDSTMESRVKYFYESCLNSTALQLNYRAHLVSVLEEFGGLPALKGSEWDESKFDWQDVMTRILRDYGVTTLLDVSVGADLSNNKVSRLYLGELEGLVSSEALAYYANYKASMATELSQMLGLSSLAAMETASEIVDLEFELARGISEPLAGVSMEDKTRLRMLDEMSESYKPQLNFTRLVSLWLGLEYQLPVYEHVESYLWNLRKLLQKTPNRVLANYMLITLLQKFKIDVEPTADQQRQLCTEKTTEHFPDYMDRLVYRSLELDNPRMPASFKQLWLQLKTAFSELLESPSSDWLSEQTRTAAVAKLKAMNFRISGAETEEYEQEYASLIISTDDYFGNIRRILKLRAEQLIASLAKAPSLSMYQSNNQSPLYADEFNYVLIPVSFMQQRYLWDDVYPTALKFATVGSIIAHEMGHAFDDTCRKKDSQGNIKNWWDRNSTEAFERRKTCLIQQFSELKFRNKSMARSNAQGENIADNVSIRIAYGAYTRWLETEPGLTNTTESLPHMTETAEQLFFLGVGQLWCVDHKRDQHSMATIGDVHPPEQLRLYAMLANYDEFAYVYQCREGSKMNPHDKCVMY</sequence>
<keyword evidence="5" id="KW-0479">Metal-binding</keyword>
<evidence type="ECO:0000256" key="7">
    <source>
        <dbReference type="ARBA" id="ARBA00022833"/>
    </source>
</evidence>
<name>A0A6J2T4K4_DROLE</name>
<dbReference type="AlphaFoldDB" id="A0A6J2T4K4"/>
<proteinExistence type="inferred from homology"/>
<evidence type="ECO:0000256" key="6">
    <source>
        <dbReference type="ARBA" id="ARBA00022801"/>
    </source>
</evidence>
<evidence type="ECO:0000256" key="2">
    <source>
        <dbReference type="ARBA" id="ARBA00004401"/>
    </source>
</evidence>
<dbReference type="OrthoDB" id="6475849at2759"/>
<keyword evidence="6" id="KW-0378">Hydrolase</keyword>
<dbReference type="Pfam" id="PF01431">
    <property type="entry name" value="Peptidase_M13"/>
    <property type="match status" value="1"/>
</dbReference>
<evidence type="ECO:0000256" key="1">
    <source>
        <dbReference type="ARBA" id="ARBA00001947"/>
    </source>
</evidence>
<dbReference type="Gene3D" id="3.40.390.10">
    <property type="entry name" value="Collagenase (Catalytic Domain)"/>
    <property type="match status" value="1"/>
</dbReference>
<organism evidence="11 12">
    <name type="scientific">Drosophila lebanonensis</name>
    <name type="common">Fruit fly</name>
    <name type="synonym">Scaptodrosophila lebanonensis</name>
    <dbReference type="NCBI Taxonomy" id="7225"/>
    <lineage>
        <taxon>Eukaryota</taxon>
        <taxon>Metazoa</taxon>
        <taxon>Ecdysozoa</taxon>
        <taxon>Arthropoda</taxon>
        <taxon>Hexapoda</taxon>
        <taxon>Insecta</taxon>
        <taxon>Pterygota</taxon>
        <taxon>Neoptera</taxon>
        <taxon>Endopterygota</taxon>
        <taxon>Diptera</taxon>
        <taxon>Brachycera</taxon>
        <taxon>Muscomorpha</taxon>
        <taxon>Ephydroidea</taxon>
        <taxon>Drosophilidae</taxon>
        <taxon>Scaptodrosophila</taxon>
    </lineage>
</organism>
<dbReference type="GO" id="GO:0016485">
    <property type="term" value="P:protein processing"/>
    <property type="evidence" value="ECO:0007669"/>
    <property type="project" value="TreeGrafter"/>
</dbReference>
<dbReference type="InterPro" id="IPR042089">
    <property type="entry name" value="Peptidase_M13_dom_2"/>
</dbReference>
<comment type="similarity">
    <text evidence="3">Belongs to the peptidase M13 family.</text>
</comment>
<evidence type="ECO:0000259" key="10">
    <source>
        <dbReference type="Pfam" id="PF05649"/>
    </source>
</evidence>
<keyword evidence="11" id="KW-1185">Reference proteome</keyword>
<dbReference type="PANTHER" id="PTHR11733:SF238">
    <property type="entry name" value="FI07649P-RELATED"/>
    <property type="match status" value="1"/>
</dbReference>
<evidence type="ECO:0000256" key="5">
    <source>
        <dbReference type="ARBA" id="ARBA00022723"/>
    </source>
</evidence>
<reference evidence="12" key="1">
    <citation type="submission" date="2025-08" db="UniProtKB">
        <authorList>
            <consortium name="RefSeq"/>
        </authorList>
    </citation>
    <scope>IDENTIFICATION</scope>
    <source>
        <strain evidence="12">11010-0011.00</strain>
        <tissue evidence="12">Whole body</tissue>
    </source>
</reference>
<keyword evidence="4" id="KW-0645">Protease</keyword>
<dbReference type="GO" id="GO:0005886">
    <property type="term" value="C:plasma membrane"/>
    <property type="evidence" value="ECO:0007669"/>
    <property type="project" value="UniProtKB-SubCell"/>
</dbReference>
<dbReference type="GeneID" id="115621432"/>
<dbReference type="Gene3D" id="1.10.1380.10">
    <property type="entry name" value="Neutral endopeptidase , domain2"/>
    <property type="match status" value="1"/>
</dbReference>
<dbReference type="GO" id="GO:0004222">
    <property type="term" value="F:metalloendopeptidase activity"/>
    <property type="evidence" value="ECO:0007669"/>
    <property type="project" value="InterPro"/>
</dbReference>
<dbReference type="PANTHER" id="PTHR11733">
    <property type="entry name" value="ZINC METALLOPROTEASE FAMILY M13 NEPRILYSIN-RELATED"/>
    <property type="match status" value="1"/>
</dbReference>
<dbReference type="Proteomes" id="UP000504634">
    <property type="component" value="Unplaced"/>
</dbReference>
<evidence type="ECO:0000256" key="3">
    <source>
        <dbReference type="ARBA" id="ARBA00007357"/>
    </source>
</evidence>
<evidence type="ECO:0000259" key="9">
    <source>
        <dbReference type="Pfam" id="PF01431"/>
    </source>
</evidence>
<dbReference type="InterPro" id="IPR024079">
    <property type="entry name" value="MetalloPept_cat_dom_sf"/>
</dbReference>
<accession>A0A6J2T4K4</accession>
<keyword evidence="7" id="KW-0862">Zinc</keyword>
<comment type="subcellular location">
    <subcellularLocation>
        <location evidence="2">Cell membrane</location>
        <topology evidence="2">Single-pass type II membrane protein</topology>
    </subcellularLocation>
</comment>
<dbReference type="InterPro" id="IPR018497">
    <property type="entry name" value="Peptidase_M13_C"/>
</dbReference>
<dbReference type="InterPro" id="IPR000718">
    <property type="entry name" value="Peptidase_M13"/>
</dbReference>
<dbReference type="GO" id="GO:0046872">
    <property type="term" value="F:metal ion binding"/>
    <property type="evidence" value="ECO:0007669"/>
    <property type="project" value="UniProtKB-KW"/>
</dbReference>
<dbReference type="Pfam" id="PF05649">
    <property type="entry name" value="Peptidase_M13_N"/>
    <property type="match status" value="1"/>
</dbReference>
<evidence type="ECO:0000256" key="8">
    <source>
        <dbReference type="ARBA" id="ARBA00023049"/>
    </source>
</evidence>
<dbReference type="PRINTS" id="PR00786">
    <property type="entry name" value="NEPRILYSIN"/>
</dbReference>
<dbReference type="PROSITE" id="PS51885">
    <property type="entry name" value="NEPRILYSIN"/>
    <property type="match status" value="1"/>
</dbReference>
<dbReference type="RefSeq" id="XP_030370944.1">
    <property type="nucleotide sequence ID" value="XM_030515084.1"/>
</dbReference>
<dbReference type="SUPFAM" id="SSF55486">
    <property type="entry name" value="Metalloproteases ('zincins'), catalytic domain"/>
    <property type="match status" value="1"/>
</dbReference>
<gene>
    <name evidence="12" type="primary">LOC115621432</name>
</gene>
<dbReference type="CDD" id="cd08662">
    <property type="entry name" value="M13"/>
    <property type="match status" value="1"/>
</dbReference>
<comment type="cofactor">
    <cofactor evidence="1">
        <name>Zn(2+)</name>
        <dbReference type="ChEBI" id="CHEBI:29105"/>
    </cofactor>
</comment>
<dbReference type="InterPro" id="IPR008753">
    <property type="entry name" value="Peptidase_M13_N"/>
</dbReference>
<feature type="domain" description="Peptidase M13 C-terminal" evidence="9">
    <location>
        <begin position="440"/>
        <end position="643"/>
    </location>
</feature>
<evidence type="ECO:0000313" key="11">
    <source>
        <dbReference type="Proteomes" id="UP000504634"/>
    </source>
</evidence>
<feature type="domain" description="Peptidase M13 N-terminal" evidence="10">
    <location>
        <begin position="19"/>
        <end position="381"/>
    </location>
</feature>
<keyword evidence="8" id="KW-0482">Metalloprotease</keyword>